<evidence type="ECO:0000256" key="1">
    <source>
        <dbReference type="ARBA" id="ARBA00023015"/>
    </source>
</evidence>
<dbReference type="EMBL" id="BLXU01000001">
    <property type="protein sequence ID" value="GFO51036.1"/>
    <property type="molecule type" value="Genomic_DNA"/>
</dbReference>
<evidence type="ECO:0000259" key="4">
    <source>
        <dbReference type="Pfam" id="PF05043"/>
    </source>
</evidence>
<evidence type="ECO:0000256" key="2">
    <source>
        <dbReference type="ARBA" id="ARBA00023163"/>
    </source>
</evidence>
<keyword evidence="1" id="KW-0805">Transcription regulation</keyword>
<protein>
    <submittedName>
        <fullName evidence="5">Transcriptional regulator</fullName>
    </submittedName>
</protein>
<dbReference type="InterPro" id="IPR007737">
    <property type="entry name" value="Mga_HTH"/>
</dbReference>
<feature type="domain" description="Mga helix-turn-helix" evidence="4">
    <location>
        <begin position="81"/>
        <end position="166"/>
    </location>
</feature>
<keyword evidence="3" id="KW-1133">Transmembrane helix</keyword>
<dbReference type="PANTHER" id="PTHR30185:SF13">
    <property type="entry name" value="LICABCH OPERON REGULATOR-RELATED"/>
    <property type="match status" value="1"/>
</dbReference>
<proteinExistence type="predicted"/>
<dbReference type="Proteomes" id="UP000504756">
    <property type="component" value="Unassembled WGS sequence"/>
</dbReference>
<reference evidence="5 6" key="1">
    <citation type="submission" date="2020-06" db="EMBL/GenBank/DDBJ databases">
        <title>Draft genome sequence of Lactic acid bacteria from Okinawan-style tofu.</title>
        <authorList>
            <person name="Takara I."/>
            <person name="Ikematsu S."/>
        </authorList>
    </citation>
    <scope>NUCLEOTIDE SEQUENCE [LARGE SCALE GENOMIC DNA]</scope>
    <source>
        <strain evidence="6">lg38</strain>
    </source>
</reference>
<evidence type="ECO:0000313" key="5">
    <source>
        <dbReference type="EMBL" id="GFO51036.1"/>
    </source>
</evidence>
<keyword evidence="3" id="KW-0472">Membrane</keyword>
<dbReference type="PANTHER" id="PTHR30185">
    <property type="entry name" value="CRYPTIC BETA-GLUCOSIDE BGL OPERON ANTITERMINATOR"/>
    <property type="match status" value="1"/>
</dbReference>
<dbReference type="AlphaFoldDB" id="A0A6L2ZTE1"/>
<evidence type="ECO:0000256" key="3">
    <source>
        <dbReference type="SAM" id="Phobius"/>
    </source>
</evidence>
<name>A0A6L2ZTE1_9LACT</name>
<evidence type="ECO:0000313" key="6">
    <source>
        <dbReference type="Proteomes" id="UP000504756"/>
    </source>
</evidence>
<comment type="caution">
    <text evidence="5">The sequence shown here is derived from an EMBL/GenBank/DDBJ whole genome shotgun (WGS) entry which is preliminary data.</text>
</comment>
<keyword evidence="2" id="KW-0804">Transcription</keyword>
<dbReference type="Pfam" id="PF05043">
    <property type="entry name" value="Mga"/>
    <property type="match status" value="1"/>
</dbReference>
<gene>
    <name evidence="5" type="ORF">ikelab_03110</name>
</gene>
<keyword evidence="3" id="KW-0812">Transmembrane</keyword>
<dbReference type="InterPro" id="IPR050661">
    <property type="entry name" value="BglG_antiterminators"/>
</dbReference>
<sequence>MKITAIEDSVSLELKLLELMKEKGDWIDAEEMAKTLGISTKRTTSLINSLLHEIRSFDSDNLNLKILKGRGNLLEIKDARDYRKFRQKLIENIIIYKILFSIALNKDANLERLAMENFVSESLIKKRIASANQMMAKLGVKVVTRKKQYLFQGDEQQVRGMLNILFWRLYRGDEWPFSGVNKEKIIHLISQISHEIDLQMNQFTAYQIAYMFAINFSRYQRGFSVNLEEGWEKYRSICEWIDEKTDIYALFYKNYGFPKHEVDFLLIEAMTKSKIYNSLEHKTPDFWSILEGTPAFEATERLVQKMEMHTGKLSEEKRRLFLRYIYPCHLHADLFSNIIFSESGHHAINISSYFFPVMRQSLKKLLAELYQESGLTLFLNEEYLIGEYILALSFFMPVQFQEKEITLFIDTDLSEMLEKLLIRQIFNQFGHLYNLKIITSLSEPEQNVDIVISTSAMGEHSNLKKPAQLFLVHPFLTRREIGDIEDYLHILITKKDEVYSSFFVASHLPFFTPISFLIVLS</sequence>
<accession>A0A6L2ZTE1</accession>
<organism evidence="5 6">
    <name type="scientific">Lactococcus garvieae</name>
    <dbReference type="NCBI Taxonomy" id="1363"/>
    <lineage>
        <taxon>Bacteria</taxon>
        <taxon>Bacillati</taxon>
        <taxon>Bacillota</taxon>
        <taxon>Bacilli</taxon>
        <taxon>Lactobacillales</taxon>
        <taxon>Streptococcaceae</taxon>
        <taxon>Lactococcus</taxon>
    </lineage>
</organism>
<feature type="transmembrane region" description="Helical" evidence="3">
    <location>
        <begin position="498"/>
        <end position="520"/>
    </location>
</feature>